<gene>
    <name evidence="2" type="ORF">FKG95_12710</name>
</gene>
<dbReference type="AlphaFoldDB" id="A0A545TQT2"/>
<organism evidence="2 3">
    <name type="scientific">Denitrobaculum tricleocarpae</name>
    <dbReference type="NCBI Taxonomy" id="2591009"/>
    <lineage>
        <taxon>Bacteria</taxon>
        <taxon>Pseudomonadati</taxon>
        <taxon>Pseudomonadota</taxon>
        <taxon>Alphaproteobacteria</taxon>
        <taxon>Rhodospirillales</taxon>
        <taxon>Rhodospirillaceae</taxon>
        <taxon>Denitrobaculum</taxon>
    </lineage>
</organism>
<evidence type="ECO:0008006" key="4">
    <source>
        <dbReference type="Google" id="ProtNLM"/>
    </source>
</evidence>
<keyword evidence="1" id="KW-0732">Signal</keyword>
<protein>
    <recommendedName>
        <fullName evidence="4">DUF2125 domain-containing protein</fullName>
    </recommendedName>
</protein>
<dbReference type="RefSeq" id="WP_142896764.1">
    <property type="nucleotide sequence ID" value="NZ_ML660055.1"/>
</dbReference>
<feature type="signal peptide" evidence="1">
    <location>
        <begin position="1"/>
        <end position="24"/>
    </location>
</feature>
<proteinExistence type="predicted"/>
<keyword evidence="3" id="KW-1185">Reference proteome</keyword>
<evidence type="ECO:0000313" key="3">
    <source>
        <dbReference type="Proteomes" id="UP000315252"/>
    </source>
</evidence>
<name>A0A545TQT2_9PROT</name>
<feature type="chain" id="PRO_5021846504" description="DUF2125 domain-containing protein" evidence="1">
    <location>
        <begin position="25"/>
        <end position="508"/>
    </location>
</feature>
<dbReference type="Proteomes" id="UP000315252">
    <property type="component" value="Unassembled WGS sequence"/>
</dbReference>
<dbReference type="EMBL" id="VHSH01000004">
    <property type="protein sequence ID" value="TQV79583.1"/>
    <property type="molecule type" value="Genomic_DNA"/>
</dbReference>
<evidence type="ECO:0000313" key="2">
    <source>
        <dbReference type="EMBL" id="TQV79583.1"/>
    </source>
</evidence>
<comment type="caution">
    <text evidence="2">The sequence shown here is derived from an EMBL/GenBank/DDBJ whole genome shotgun (WGS) entry which is preliminary data.</text>
</comment>
<reference evidence="2 3" key="1">
    <citation type="submission" date="2019-06" db="EMBL/GenBank/DDBJ databases">
        <title>Whole genome sequence for Rhodospirillaceae sp. R148.</title>
        <authorList>
            <person name="Wang G."/>
        </authorList>
    </citation>
    <scope>NUCLEOTIDE SEQUENCE [LARGE SCALE GENOMIC DNA]</scope>
    <source>
        <strain evidence="2 3">R148</strain>
    </source>
</reference>
<evidence type="ECO:0000256" key="1">
    <source>
        <dbReference type="SAM" id="SignalP"/>
    </source>
</evidence>
<sequence length="508" mass="55242">MLRRAFFGLGFLFALAVLGAPLQAADDPATKIKNGVEKFLISIFVDDPEIDLLYALSVEPAGDWYQVLIQDMKVREQGVVEDFPIGDVTFLVKPEGEVDYRFKDVRIPEEFRAGSLAEGSAPTVLRIGLERLNGVISSETEELSELDFLSRNFLFDIEKPVEGGAYNEVHQNTIRIAEMSIALTTEMTGENAASQGVDFKIADLSVSASDQRSDFGIGELSADFDLATSDFAAESAKMTKVFDLFSEAEEVDDQILLQVLRTWFGGVDNTESLSGEFRLQDISYDDPETKFAMADMTISMDAPEAGQDLITISQLLSVRGFSLSKPGDPVAESGLKLLPRRWTVPFTLKRYPMAAIHAAYGETFAQLSSLDLLSQGSPVVGILQERMTEIMLEAGTIMSFDGQSIESDLVSATLDGNLQFDANNPLQLTGLVSAEIQGLMQLFEASQSVQDPQVAQQVMQGTMVLLSSGETVPGGQVPSVTNYVVEFKPEGAVFLNGNQVHPPPAAAQ</sequence>
<accession>A0A545TQT2</accession>